<dbReference type="Proteomes" id="UP000554837">
    <property type="component" value="Unassembled WGS sequence"/>
</dbReference>
<comment type="cofactor">
    <cofactor evidence="6">
        <name>Zn(2+)</name>
        <dbReference type="ChEBI" id="CHEBI:29105"/>
    </cofactor>
    <text evidence="6">Binds 1 zinc ion.</text>
</comment>
<dbReference type="EMBL" id="JACHHO010000003">
    <property type="protein sequence ID" value="MBB5205192.1"/>
    <property type="molecule type" value="Genomic_DNA"/>
</dbReference>
<dbReference type="RefSeq" id="WP_138854799.1">
    <property type="nucleotide sequence ID" value="NZ_CP040709.1"/>
</dbReference>
<dbReference type="Pfam" id="PF01432">
    <property type="entry name" value="Peptidase_M3"/>
    <property type="match status" value="1"/>
</dbReference>
<evidence type="ECO:0000259" key="9">
    <source>
        <dbReference type="Pfam" id="PF08439"/>
    </source>
</evidence>
<dbReference type="GO" id="GO:0046872">
    <property type="term" value="F:metal ion binding"/>
    <property type="evidence" value="ECO:0007669"/>
    <property type="project" value="UniProtKB-UniRule"/>
</dbReference>
<evidence type="ECO:0000256" key="5">
    <source>
        <dbReference type="ARBA" id="ARBA00023049"/>
    </source>
</evidence>
<comment type="similarity">
    <text evidence="6">Belongs to the peptidase M3 family.</text>
</comment>
<dbReference type="CDD" id="cd09608">
    <property type="entry name" value="M3B_PepF"/>
    <property type="match status" value="1"/>
</dbReference>
<keyword evidence="11" id="KW-1185">Reference proteome</keyword>
<dbReference type="InterPro" id="IPR001567">
    <property type="entry name" value="Pept_M3A_M3B_dom"/>
</dbReference>
<dbReference type="AlphaFoldDB" id="A0A840S6H1"/>
<dbReference type="Pfam" id="PF08439">
    <property type="entry name" value="Peptidase_M3_N"/>
    <property type="match status" value="1"/>
</dbReference>
<dbReference type="OrthoDB" id="9766487at2"/>
<feature type="domain" description="Oligopeptidase F N-terminal" evidence="9">
    <location>
        <begin position="134"/>
        <end position="202"/>
    </location>
</feature>
<comment type="caution">
    <text evidence="10">The sequence shown here is derived from an EMBL/GenBank/DDBJ whole genome shotgun (WGS) entry which is preliminary data.</text>
</comment>
<evidence type="ECO:0000256" key="3">
    <source>
        <dbReference type="ARBA" id="ARBA00022801"/>
    </source>
</evidence>
<keyword evidence="5 6" id="KW-0482">Metalloprotease</keyword>
<evidence type="ECO:0000256" key="1">
    <source>
        <dbReference type="ARBA" id="ARBA00022670"/>
    </source>
</evidence>
<dbReference type="InterPro" id="IPR042088">
    <property type="entry name" value="OligoPept_F_C"/>
</dbReference>
<keyword evidence="4 6" id="KW-0862">Zinc</keyword>
<name>A0A840S6H1_9BURK</name>
<gene>
    <name evidence="10" type="ORF">HNQ51_002511</name>
</gene>
<keyword evidence="1 6" id="KW-0645">Protease</keyword>
<keyword evidence="7" id="KW-0732">Signal</keyword>
<dbReference type="GO" id="GO:0006508">
    <property type="term" value="P:proteolysis"/>
    <property type="evidence" value="ECO:0007669"/>
    <property type="project" value="UniProtKB-KW"/>
</dbReference>
<dbReference type="GO" id="GO:0004222">
    <property type="term" value="F:metalloendopeptidase activity"/>
    <property type="evidence" value="ECO:0007669"/>
    <property type="project" value="InterPro"/>
</dbReference>
<evidence type="ECO:0000256" key="2">
    <source>
        <dbReference type="ARBA" id="ARBA00022723"/>
    </source>
</evidence>
<dbReference type="Gene3D" id="1.10.1370.20">
    <property type="entry name" value="Oligoendopeptidase f, C-terminal domain"/>
    <property type="match status" value="1"/>
</dbReference>
<feature type="domain" description="Peptidase M3A/M3B catalytic" evidence="8">
    <location>
        <begin position="223"/>
        <end position="600"/>
    </location>
</feature>
<proteinExistence type="inferred from homology"/>
<dbReference type="EC" id="3.4.24.-" evidence="10"/>
<protein>
    <submittedName>
        <fullName evidence="10">Oligoendopeptidase F</fullName>
        <ecNumber evidence="10">3.4.24.-</ecNumber>
    </submittedName>
</protein>
<keyword evidence="3 6" id="KW-0378">Hydrolase</keyword>
<organism evidence="10 11">
    <name type="scientific">Inhella inkyongensis</name>
    <dbReference type="NCBI Taxonomy" id="392593"/>
    <lineage>
        <taxon>Bacteria</taxon>
        <taxon>Pseudomonadati</taxon>
        <taxon>Pseudomonadota</taxon>
        <taxon>Betaproteobacteria</taxon>
        <taxon>Burkholderiales</taxon>
        <taxon>Sphaerotilaceae</taxon>
        <taxon>Inhella</taxon>
    </lineage>
</organism>
<evidence type="ECO:0000256" key="4">
    <source>
        <dbReference type="ARBA" id="ARBA00022833"/>
    </source>
</evidence>
<dbReference type="Gene3D" id="1.20.140.70">
    <property type="entry name" value="Oligopeptidase f, N-terminal domain"/>
    <property type="match status" value="1"/>
</dbReference>
<evidence type="ECO:0000313" key="10">
    <source>
        <dbReference type="EMBL" id="MBB5205192.1"/>
    </source>
</evidence>
<reference evidence="10 11" key="1">
    <citation type="submission" date="2020-08" db="EMBL/GenBank/DDBJ databases">
        <title>Genomic Encyclopedia of Type Strains, Phase IV (KMG-IV): sequencing the most valuable type-strain genomes for metagenomic binning, comparative biology and taxonomic classification.</title>
        <authorList>
            <person name="Goeker M."/>
        </authorList>
    </citation>
    <scope>NUCLEOTIDE SEQUENCE [LARGE SCALE GENOMIC DNA]</scope>
    <source>
        <strain evidence="10 11">DSM 23958</strain>
    </source>
</reference>
<dbReference type="InterPro" id="IPR013647">
    <property type="entry name" value="OligopepF_N_dom"/>
</dbReference>
<evidence type="ECO:0000256" key="6">
    <source>
        <dbReference type="RuleBase" id="RU003435"/>
    </source>
</evidence>
<sequence>MKVLPLPRALVLSLSLVFAAQAHADSPPVAELPKVWDLKPIFASDADWDAARKALVAELPQLQALKGTLGKSPAALRAGLERLSRAAQTWEKVQVYAYLQQSTDNRNATYQERGNLVGSLGGQYSAAIAWLEPEIQKLGAPKVLAYVKAEPALKVHTERLRNILRRQAHTLSAETEAAIAALAPMRGATAQVRTLLVDADMRWPTLHIDGKDERVDDTRYGLLRQHPDRAVREQVFKNFFGALGQYENSFGATLANTVQDGTVMAGLRKHKSAVAASLDGEEIPEAVYRTLVAEVHAGLPTLHRYFKLRQKMLGLPDLAYHDIYPALVKQDKKYSLEESARLTLEATQPLGADYQKLLQQALAAGTMHAHPAEGKSGGAYQWGVYGKTPYVFLNHQDDFESASTFAHEWGHGIHTALVNQAQPFETAGYALFVAEIASTANELLLSQHMQRQAKTKEEKLYQLGYALERLRGTFFRQAMFGEFELKTHDAAAKGEALSGKRFTEMYCGLLKQYHGHDQGVMKIDPAYCSEWAFISHFYRPFYVYQYATSITAALHFAERVQADPSGAAAKVFLDTLRLGASVPPYVALKRAGLDMASPLPYRTLVAKMDSIMDEMEKLIATP</sequence>
<feature type="signal peptide" evidence="7">
    <location>
        <begin position="1"/>
        <end position="24"/>
    </location>
</feature>
<feature type="chain" id="PRO_5032690535" evidence="7">
    <location>
        <begin position="25"/>
        <end position="622"/>
    </location>
</feature>
<dbReference type="SUPFAM" id="SSF55486">
    <property type="entry name" value="Metalloproteases ('zincins'), catalytic domain"/>
    <property type="match status" value="1"/>
</dbReference>
<accession>A0A840S6H1</accession>
<evidence type="ECO:0000313" key="11">
    <source>
        <dbReference type="Proteomes" id="UP000554837"/>
    </source>
</evidence>
<keyword evidence="2 6" id="KW-0479">Metal-binding</keyword>
<evidence type="ECO:0000259" key="8">
    <source>
        <dbReference type="Pfam" id="PF01432"/>
    </source>
</evidence>
<evidence type="ECO:0000256" key="7">
    <source>
        <dbReference type="SAM" id="SignalP"/>
    </source>
</evidence>
<dbReference type="Gene3D" id="1.10.287.830">
    <property type="entry name" value="putative peptidase helix hairpin domain like"/>
    <property type="match status" value="1"/>
</dbReference>